<feature type="transmembrane region" description="Helical" evidence="2">
    <location>
        <begin position="5"/>
        <end position="21"/>
    </location>
</feature>
<feature type="region of interest" description="Disordered" evidence="1">
    <location>
        <begin position="82"/>
        <end position="108"/>
    </location>
</feature>
<reference evidence="3 4" key="1">
    <citation type="submission" date="2014-06" db="EMBL/GenBank/DDBJ databases">
        <authorList>
            <person name="Urmite Genomes Urmite Genomes"/>
        </authorList>
    </citation>
    <scope>NUCLEOTIDE SEQUENCE [LARGE SCALE GENOMIC DNA]</scope>
</reference>
<sequence>MIVRMLMSLVAILFPWLILLLEDNPGGAVIALIMQASVFGWPFAAVWALRTLRDARKARKAEKEAEKVEQYRAEARAEQQAQAKAQQEVQQEAQVNPEQQQTQIKSEQ</sequence>
<keyword evidence="2" id="KW-0472">Membrane</keyword>
<dbReference type="Proteomes" id="UP000044071">
    <property type="component" value="Unassembled WGS sequence"/>
</dbReference>
<feature type="transmembrane region" description="Helical" evidence="2">
    <location>
        <begin position="27"/>
        <end position="49"/>
    </location>
</feature>
<accession>A0A078KSU2</accession>
<protein>
    <recommendedName>
        <fullName evidence="5">YqaE/Pmp3 family membrane protein</fullName>
    </recommendedName>
</protein>
<keyword evidence="4" id="KW-1185">Reference proteome</keyword>
<keyword evidence="2" id="KW-0812">Transmembrane</keyword>
<evidence type="ECO:0000313" key="3">
    <source>
        <dbReference type="EMBL" id="CDZ76017.1"/>
    </source>
</evidence>
<dbReference type="AlphaFoldDB" id="A0A078KSU2"/>
<evidence type="ECO:0008006" key="5">
    <source>
        <dbReference type="Google" id="ProtNLM"/>
    </source>
</evidence>
<dbReference type="OrthoDB" id="9810121at2"/>
<name>A0A078KSU2_9GAMM</name>
<proteinExistence type="predicted"/>
<dbReference type="eggNOG" id="ENOG5032BFH">
    <property type="taxonomic scope" value="Bacteria"/>
</dbReference>
<keyword evidence="2" id="KW-1133">Transmembrane helix</keyword>
<evidence type="ECO:0000256" key="1">
    <source>
        <dbReference type="SAM" id="MobiDB-lite"/>
    </source>
</evidence>
<evidence type="ECO:0000256" key="2">
    <source>
        <dbReference type="SAM" id="Phobius"/>
    </source>
</evidence>
<evidence type="ECO:0000313" key="4">
    <source>
        <dbReference type="Proteomes" id="UP000044071"/>
    </source>
</evidence>
<dbReference type="EMBL" id="CCSB01000001">
    <property type="protein sequence ID" value="CDZ76017.1"/>
    <property type="molecule type" value="Genomic_DNA"/>
</dbReference>
<gene>
    <name evidence="3" type="ORF">BN59_00281</name>
</gene>
<dbReference type="RefSeq" id="WP_052403067.1">
    <property type="nucleotide sequence ID" value="NZ_CCVW01000001.1"/>
</dbReference>
<organism evidence="3 4">
    <name type="scientific">Legionella massiliensis</name>
    <dbReference type="NCBI Taxonomy" id="1034943"/>
    <lineage>
        <taxon>Bacteria</taxon>
        <taxon>Pseudomonadati</taxon>
        <taxon>Pseudomonadota</taxon>
        <taxon>Gammaproteobacteria</taxon>
        <taxon>Legionellales</taxon>
        <taxon>Legionellaceae</taxon>
        <taxon>Legionella</taxon>
    </lineage>
</organism>
<dbReference type="STRING" id="1034943.BN59_00281"/>